<name>A0ABN7K198_9HYPH</name>
<organism evidence="2 3">
    <name type="scientific">Pseudorhizobium halotolerans</name>
    <dbReference type="NCBI Taxonomy" id="1233081"/>
    <lineage>
        <taxon>Bacteria</taxon>
        <taxon>Pseudomonadati</taxon>
        <taxon>Pseudomonadota</taxon>
        <taxon>Alphaproteobacteria</taxon>
        <taxon>Hyphomicrobiales</taxon>
        <taxon>Rhizobiaceae</taxon>
        <taxon>Rhizobium/Agrobacterium group</taxon>
        <taxon>Pseudorhizobium</taxon>
    </lineage>
</organism>
<protein>
    <submittedName>
        <fullName evidence="2">Phosphohydrolase</fullName>
    </submittedName>
</protein>
<feature type="domain" description="Calcineurin-like phosphoesterase" evidence="1">
    <location>
        <begin position="1"/>
        <end position="236"/>
    </location>
</feature>
<proteinExistence type="predicted"/>
<evidence type="ECO:0000259" key="1">
    <source>
        <dbReference type="Pfam" id="PF00149"/>
    </source>
</evidence>
<dbReference type="EMBL" id="CABFWE030000016">
    <property type="protein sequence ID" value="CAD7055894.1"/>
    <property type="molecule type" value="Genomic_DNA"/>
</dbReference>
<dbReference type="Pfam" id="PF00149">
    <property type="entry name" value="Metallophos"/>
    <property type="match status" value="1"/>
</dbReference>
<sequence length="271" mass="30418">MKAWIISDLHVIDLEPFRSDRLLIPDADVCICAGDISNSVELSIKYLARHISPHMPVVAVLGNHDCYGSTIEASLRTAAQHRLNSRVSILENETLVVGDVRIIGATLWTDFEIEHGVADGELPLADRRALAIDYCRRSILDFHAISPSDQYSDGMPGVLTARELIARHTVSREFISSELAEPFPGRTVVLSHHAPSPRSLHPRFKGRPSNAAFASDLSDLIHKTKPDFWIHGHVHHFLDYQEGRTKVLCNPRGYRREWDETGFKTSFVVEV</sequence>
<keyword evidence="3" id="KW-1185">Reference proteome</keyword>
<dbReference type="SUPFAM" id="SSF56300">
    <property type="entry name" value="Metallo-dependent phosphatases"/>
    <property type="match status" value="1"/>
</dbReference>
<gene>
    <name evidence="2" type="ORF">RHAB21_00816</name>
</gene>
<dbReference type="PANTHER" id="PTHR37844">
    <property type="entry name" value="SER/THR PROTEIN PHOSPHATASE SUPERFAMILY (AFU_ORTHOLOGUE AFUA_1G14840)"/>
    <property type="match status" value="1"/>
</dbReference>
<dbReference type="Gene3D" id="3.60.21.10">
    <property type="match status" value="1"/>
</dbReference>
<dbReference type="InterPro" id="IPR004843">
    <property type="entry name" value="Calcineurin-like_PHP"/>
</dbReference>
<comment type="caution">
    <text evidence="2">The sequence shown here is derived from an EMBL/GenBank/DDBJ whole genome shotgun (WGS) entry which is preliminary data.</text>
</comment>
<evidence type="ECO:0000313" key="2">
    <source>
        <dbReference type="EMBL" id="CAD7055894.1"/>
    </source>
</evidence>
<reference evidence="2 3" key="1">
    <citation type="submission" date="2020-11" db="EMBL/GenBank/DDBJ databases">
        <authorList>
            <person name="Lassalle F."/>
        </authorList>
    </citation>
    <scope>NUCLEOTIDE SEQUENCE [LARGE SCALE GENOMIC DNA]</scope>
    <source>
        <strain evidence="2 3">AB21</strain>
    </source>
</reference>
<dbReference type="Proteomes" id="UP000601041">
    <property type="component" value="Unassembled WGS sequence"/>
</dbReference>
<evidence type="ECO:0000313" key="3">
    <source>
        <dbReference type="Proteomes" id="UP000601041"/>
    </source>
</evidence>
<accession>A0ABN7K198</accession>
<dbReference type="PANTHER" id="PTHR37844:SF2">
    <property type="entry name" value="SER_THR PROTEIN PHOSPHATASE SUPERFAMILY (AFU_ORTHOLOGUE AFUA_1G14840)"/>
    <property type="match status" value="1"/>
</dbReference>
<dbReference type="RefSeq" id="WP_142589933.1">
    <property type="nucleotide sequence ID" value="NZ_CABFWE030000016.1"/>
</dbReference>
<dbReference type="InterPro" id="IPR029052">
    <property type="entry name" value="Metallo-depent_PP-like"/>
</dbReference>